<sequence>MTVMQHIEFLTYPVVGPRSELLWGIRIDGRDLRMYAADATRPLWRRELEDDGPQERERFVLTQHGGLYASEITDPVRHFLGDPAPEFARPADPALPVLGCSCGIWGCWPLLTVIDATPETVTWSAFRQPFREQWGELPMGPYVFARTAYEESLTAPTRLAGDPLGHLYDQPVTE</sequence>
<dbReference type="AlphaFoldDB" id="A0A1J4NSI4"/>
<proteinExistence type="predicted"/>
<organism evidence="1 2">
    <name type="scientific">Streptomyces mangrovisoli</name>
    <dbReference type="NCBI Taxonomy" id="1428628"/>
    <lineage>
        <taxon>Bacteria</taxon>
        <taxon>Bacillati</taxon>
        <taxon>Actinomycetota</taxon>
        <taxon>Actinomycetes</taxon>
        <taxon>Kitasatosporales</taxon>
        <taxon>Streptomycetaceae</taxon>
        <taxon>Streptomyces</taxon>
    </lineage>
</organism>
<evidence type="ECO:0000313" key="1">
    <source>
        <dbReference type="EMBL" id="OIJ65375.1"/>
    </source>
</evidence>
<dbReference type="STRING" id="1428628.WN71_024215"/>
<comment type="caution">
    <text evidence="1">The sequence shown here is derived from an EMBL/GenBank/DDBJ whole genome shotgun (WGS) entry which is preliminary data.</text>
</comment>
<dbReference type="EMBL" id="LAVA02000058">
    <property type="protein sequence ID" value="OIJ65375.1"/>
    <property type="molecule type" value="Genomic_DNA"/>
</dbReference>
<evidence type="ECO:0000313" key="2">
    <source>
        <dbReference type="Proteomes" id="UP000034196"/>
    </source>
</evidence>
<reference evidence="1" key="1">
    <citation type="submission" date="2016-10" db="EMBL/GenBank/DDBJ databases">
        <title>Genome sequence of Streptomyces mangrovisoli MUSC 149.</title>
        <authorList>
            <person name="Lee L.-H."/>
            <person name="Ser H.-L."/>
        </authorList>
    </citation>
    <scope>NUCLEOTIDE SEQUENCE [LARGE SCALE GENOMIC DNA]</scope>
    <source>
        <strain evidence="1">MUSC 149</strain>
    </source>
</reference>
<protein>
    <submittedName>
        <fullName evidence="1">Uncharacterized protein</fullName>
    </submittedName>
</protein>
<accession>A0A1J4NSI4</accession>
<gene>
    <name evidence="1" type="ORF">WN71_024215</name>
</gene>
<name>A0A1J4NSI4_9ACTN</name>
<keyword evidence="2" id="KW-1185">Reference proteome</keyword>
<dbReference type="Proteomes" id="UP000034196">
    <property type="component" value="Unassembled WGS sequence"/>
</dbReference>